<reference evidence="1" key="1">
    <citation type="submission" date="2022-07" db="EMBL/GenBank/DDBJ databases">
        <authorList>
            <person name="Macas J."/>
            <person name="Novak P."/>
            <person name="Neumann P."/>
        </authorList>
    </citation>
    <scope>NUCLEOTIDE SEQUENCE</scope>
</reference>
<dbReference type="AlphaFoldDB" id="A0AAV0FII1"/>
<sequence>MVVESSLDQPLSFNVFSYIYIIKCFPSISQAPGKKVTAQALISSAMVWKLLYSVQDARDPSRKSYIAIEKLMCSYMFTFFAAQAWRQGRLAGPSPLQEKVCNVYVCINNYKR</sequence>
<dbReference type="Proteomes" id="UP001152523">
    <property type="component" value="Unassembled WGS sequence"/>
</dbReference>
<dbReference type="EMBL" id="CAMAPF010000986">
    <property type="protein sequence ID" value="CAH9135198.1"/>
    <property type="molecule type" value="Genomic_DNA"/>
</dbReference>
<evidence type="ECO:0000313" key="2">
    <source>
        <dbReference type="Proteomes" id="UP001152523"/>
    </source>
</evidence>
<comment type="caution">
    <text evidence="1">The sequence shown here is derived from an EMBL/GenBank/DDBJ whole genome shotgun (WGS) entry which is preliminary data.</text>
</comment>
<proteinExistence type="predicted"/>
<protein>
    <submittedName>
        <fullName evidence="1">Uncharacterized protein</fullName>
    </submittedName>
</protein>
<organism evidence="1 2">
    <name type="scientific">Cuscuta epithymum</name>
    <dbReference type="NCBI Taxonomy" id="186058"/>
    <lineage>
        <taxon>Eukaryota</taxon>
        <taxon>Viridiplantae</taxon>
        <taxon>Streptophyta</taxon>
        <taxon>Embryophyta</taxon>
        <taxon>Tracheophyta</taxon>
        <taxon>Spermatophyta</taxon>
        <taxon>Magnoliopsida</taxon>
        <taxon>eudicotyledons</taxon>
        <taxon>Gunneridae</taxon>
        <taxon>Pentapetalae</taxon>
        <taxon>asterids</taxon>
        <taxon>lamiids</taxon>
        <taxon>Solanales</taxon>
        <taxon>Convolvulaceae</taxon>
        <taxon>Cuscuteae</taxon>
        <taxon>Cuscuta</taxon>
        <taxon>Cuscuta subgen. Cuscuta</taxon>
    </lineage>
</organism>
<keyword evidence="2" id="KW-1185">Reference proteome</keyword>
<gene>
    <name evidence="1" type="ORF">CEPIT_LOCUS34332</name>
</gene>
<accession>A0AAV0FII1</accession>
<evidence type="ECO:0000313" key="1">
    <source>
        <dbReference type="EMBL" id="CAH9135198.1"/>
    </source>
</evidence>
<name>A0AAV0FII1_9ASTE</name>